<keyword evidence="9" id="KW-1185">Reference proteome</keyword>
<dbReference type="FunFam" id="1.20.1250.20:FF:000318">
    <property type="entry name" value="MFS multidrug transporter, putative"/>
    <property type="match status" value="1"/>
</dbReference>
<feature type="non-terminal residue" evidence="8">
    <location>
        <position position="1"/>
    </location>
</feature>
<dbReference type="EMBL" id="NCSJ02000492">
    <property type="protein sequence ID" value="RFU24184.1"/>
    <property type="molecule type" value="Genomic_DNA"/>
</dbReference>
<dbReference type="Pfam" id="PF07690">
    <property type="entry name" value="MFS_1"/>
    <property type="match status" value="1"/>
</dbReference>
<feature type="transmembrane region" description="Helical" evidence="6">
    <location>
        <begin position="97"/>
        <end position="117"/>
    </location>
</feature>
<dbReference type="OrthoDB" id="2585655at2759"/>
<evidence type="ECO:0000313" key="8">
    <source>
        <dbReference type="EMBL" id="RFU24184.1"/>
    </source>
</evidence>
<feature type="transmembrane region" description="Helical" evidence="6">
    <location>
        <begin position="189"/>
        <end position="211"/>
    </location>
</feature>
<feature type="transmembrane region" description="Helical" evidence="6">
    <location>
        <begin position="223"/>
        <end position="247"/>
    </location>
</feature>
<evidence type="ECO:0000256" key="4">
    <source>
        <dbReference type="ARBA" id="ARBA00023136"/>
    </source>
</evidence>
<comment type="subcellular location">
    <subcellularLocation>
        <location evidence="1">Membrane</location>
        <topology evidence="1">Multi-pass membrane protein</topology>
    </subcellularLocation>
</comment>
<dbReference type="AlphaFoldDB" id="A0A3E2GSP4"/>
<feature type="domain" description="Major facilitator superfamily (MFS) profile" evidence="7">
    <location>
        <begin position="98"/>
        <end position="526"/>
    </location>
</feature>
<dbReference type="STRING" id="5539.A0A3E2GSP4"/>
<comment type="caution">
    <text evidence="8">The sequence shown here is derived from an EMBL/GenBank/DDBJ whole genome shotgun (WGS) entry which is preliminary data.</text>
</comment>
<feature type="transmembrane region" description="Helical" evidence="6">
    <location>
        <begin position="439"/>
        <end position="461"/>
    </location>
</feature>
<dbReference type="OMA" id="FWIVITE"/>
<organism evidence="8 9">
    <name type="scientific">Scytalidium lignicola</name>
    <name type="common">Hyphomycete</name>
    <dbReference type="NCBI Taxonomy" id="5539"/>
    <lineage>
        <taxon>Eukaryota</taxon>
        <taxon>Fungi</taxon>
        <taxon>Dikarya</taxon>
        <taxon>Ascomycota</taxon>
        <taxon>Pezizomycotina</taxon>
        <taxon>Leotiomycetes</taxon>
        <taxon>Leotiomycetes incertae sedis</taxon>
        <taxon>Scytalidium</taxon>
    </lineage>
</organism>
<dbReference type="GO" id="GO:0005886">
    <property type="term" value="C:plasma membrane"/>
    <property type="evidence" value="ECO:0007669"/>
    <property type="project" value="TreeGrafter"/>
</dbReference>
<feature type="transmembrane region" description="Helical" evidence="6">
    <location>
        <begin position="253"/>
        <end position="272"/>
    </location>
</feature>
<gene>
    <name evidence="8" type="ORF">B7463_g12154</name>
</gene>
<dbReference type="InterPro" id="IPR036259">
    <property type="entry name" value="MFS_trans_sf"/>
</dbReference>
<feature type="transmembrane region" description="Helical" evidence="6">
    <location>
        <begin position="362"/>
        <end position="387"/>
    </location>
</feature>
<accession>A0A3E2GSP4</accession>
<feature type="transmembrane region" description="Helical" evidence="6">
    <location>
        <begin position="164"/>
        <end position="183"/>
    </location>
</feature>
<dbReference type="PROSITE" id="PS50850">
    <property type="entry name" value="MFS"/>
    <property type="match status" value="1"/>
</dbReference>
<evidence type="ECO:0000256" key="3">
    <source>
        <dbReference type="ARBA" id="ARBA00022989"/>
    </source>
</evidence>
<feature type="region of interest" description="Disordered" evidence="5">
    <location>
        <begin position="15"/>
        <end position="41"/>
    </location>
</feature>
<feature type="transmembrane region" description="Helical" evidence="6">
    <location>
        <begin position="319"/>
        <end position="342"/>
    </location>
</feature>
<evidence type="ECO:0000259" key="7">
    <source>
        <dbReference type="PROSITE" id="PS50850"/>
    </source>
</evidence>
<evidence type="ECO:0000256" key="2">
    <source>
        <dbReference type="ARBA" id="ARBA00022692"/>
    </source>
</evidence>
<dbReference type="PANTHER" id="PTHR23502:SF2">
    <property type="entry name" value="TRANSPORTER, PUTATIVE (AFU_ORTHOLOGUE AFUA_2G08910)-RELATED"/>
    <property type="match status" value="1"/>
</dbReference>
<keyword evidence="4 6" id="KW-0472">Membrane</keyword>
<feature type="transmembrane region" description="Helical" evidence="6">
    <location>
        <begin position="468"/>
        <end position="490"/>
    </location>
</feature>
<keyword evidence="3 6" id="KW-1133">Transmembrane helix</keyword>
<protein>
    <recommendedName>
        <fullName evidence="7">Major facilitator superfamily (MFS) profile domain-containing protein</fullName>
    </recommendedName>
</protein>
<dbReference type="Gene3D" id="1.20.1250.20">
    <property type="entry name" value="MFS general substrate transporter like domains"/>
    <property type="match status" value="1"/>
</dbReference>
<evidence type="ECO:0000256" key="5">
    <source>
        <dbReference type="SAM" id="MobiDB-lite"/>
    </source>
</evidence>
<feature type="transmembrane region" description="Helical" evidence="6">
    <location>
        <begin position="502"/>
        <end position="523"/>
    </location>
</feature>
<feature type="non-terminal residue" evidence="8">
    <location>
        <position position="540"/>
    </location>
</feature>
<feature type="transmembrane region" description="Helical" evidence="6">
    <location>
        <begin position="129"/>
        <end position="152"/>
    </location>
</feature>
<feature type="transmembrane region" description="Helical" evidence="6">
    <location>
        <begin position="408"/>
        <end position="433"/>
    </location>
</feature>
<proteinExistence type="predicted"/>
<dbReference type="PANTHER" id="PTHR23502">
    <property type="entry name" value="MAJOR FACILITATOR SUPERFAMILY"/>
    <property type="match status" value="1"/>
</dbReference>
<dbReference type="InterPro" id="IPR020846">
    <property type="entry name" value="MFS_dom"/>
</dbReference>
<dbReference type="Proteomes" id="UP000258309">
    <property type="component" value="Unassembled WGS sequence"/>
</dbReference>
<dbReference type="SUPFAM" id="SSF103473">
    <property type="entry name" value="MFS general substrate transporter"/>
    <property type="match status" value="1"/>
</dbReference>
<reference evidence="8 9" key="1">
    <citation type="submission" date="2018-05" db="EMBL/GenBank/DDBJ databases">
        <title>Draft genome sequence of Scytalidium lignicola DSM 105466, a ubiquitous saprotrophic fungus.</title>
        <authorList>
            <person name="Buettner E."/>
            <person name="Gebauer A.M."/>
            <person name="Hofrichter M."/>
            <person name="Liers C."/>
            <person name="Kellner H."/>
        </authorList>
    </citation>
    <scope>NUCLEOTIDE SEQUENCE [LARGE SCALE GENOMIC DNA]</scope>
    <source>
        <strain evidence="8 9">DSM 105466</strain>
    </source>
</reference>
<evidence type="ECO:0000313" key="9">
    <source>
        <dbReference type="Proteomes" id="UP000258309"/>
    </source>
</evidence>
<dbReference type="GO" id="GO:0022857">
    <property type="term" value="F:transmembrane transporter activity"/>
    <property type="evidence" value="ECO:0007669"/>
    <property type="project" value="InterPro"/>
</dbReference>
<evidence type="ECO:0000256" key="1">
    <source>
        <dbReference type="ARBA" id="ARBA00004141"/>
    </source>
</evidence>
<dbReference type="InterPro" id="IPR011701">
    <property type="entry name" value="MFS"/>
</dbReference>
<evidence type="ECO:0000256" key="6">
    <source>
        <dbReference type="SAM" id="Phobius"/>
    </source>
</evidence>
<name>A0A3E2GSP4_SCYLI</name>
<keyword evidence="2 6" id="KW-0812">Transmembrane</keyword>
<sequence length="540" mass="59614">MAALHLEVHNDASSAAVAGGKIGGNNDPLTITDGDDEIGDKEHAFARGSPLEDGDSKDLSPEHRDYLLSRHWTLDLEPLPSMDPADPLNWPSWKKNVNLVLISFHAMMTTFIASGIIPAYELFSIELDISITQASYLTGNHILMLGISPLFWKPISNRFGRRPVWLISTLGSLVCNIGNAKSHTYAAQMVTRMLCGFFISPAIAISSAVVTETFFAKERGEKMGVWTLMITLGPPIGPFLMGFVAYHTGGWEWIYWIFAIINGVQFILYFFFSPETLYVRNNLKFANTEKSTFQREYLNFGKIGPDPLSMRDFFMPLSLVTYPNVLIPSISYAIVFGFASVFLTVEIPSIFTPKFGFNAQQIGLQFIGMIVGSILGELMGGLGSDWWMKRGTAKLGGSRRVEPEYRIWIGYPGFATVICGLVVFCVQVENLLAYNVSPIIGIAIAAFGNQIITTVLVTYAIDSHHEHAASIGVFMSLVRAIWGFIGPFWFPDMVTTCGLKGSAGLMVGLVLVVSILPTIFIQWKGKSLREKRASTQQGQI</sequence>